<dbReference type="RefSeq" id="WP_030823568.1">
    <property type="nucleotide sequence ID" value="NZ_JBFBKA010000021.1"/>
</dbReference>
<evidence type="ECO:0000313" key="2">
    <source>
        <dbReference type="EMBL" id="KOT30507.1"/>
    </source>
</evidence>
<organism evidence="2 3">
    <name type="scientific">Streptomyces caelestis</name>
    <dbReference type="NCBI Taxonomy" id="36816"/>
    <lineage>
        <taxon>Bacteria</taxon>
        <taxon>Bacillati</taxon>
        <taxon>Actinomycetota</taxon>
        <taxon>Actinomycetes</taxon>
        <taxon>Kitasatosporales</taxon>
        <taxon>Streptomycetaceae</taxon>
        <taxon>Streptomyces</taxon>
    </lineage>
</organism>
<keyword evidence="3" id="KW-1185">Reference proteome</keyword>
<protein>
    <recommendedName>
        <fullName evidence="1">DUF402 domain-containing protein</fullName>
    </recommendedName>
</protein>
<reference evidence="2 3" key="1">
    <citation type="submission" date="2015-07" db="EMBL/GenBank/DDBJ databases">
        <authorList>
            <person name="Noorani M."/>
        </authorList>
    </citation>
    <scope>NUCLEOTIDE SEQUENCE [LARGE SCALE GENOMIC DNA]</scope>
    <source>
        <strain evidence="2 3">NRRL B-24567</strain>
    </source>
</reference>
<dbReference type="InterPro" id="IPR035930">
    <property type="entry name" value="FomD-like_sf"/>
</dbReference>
<dbReference type="OrthoDB" id="3815685at2"/>
<gene>
    <name evidence="2" type="ORF">ADK41_31945</name>
</gene>
<dbReference type="Gene3D" id="2.40.380.10">
    <property type="entry name" value="FomD-like"/>
    <property type="match status" value="1"/>
</dbReference>
<dbReference type="Pfam" id="PF04167">
    <property type="entry name" value="DUF402"/>
    <property type="match status" value="1"/>
</dbReference>
<dbReference type="EMBL" id="LGCN01000240">
    <property type="protein sequence ID" value="KOT30507.1"/>
    <property type="molecule type" value="Genomic_DNA"/>
</dbReference>
<dbReference type="SUPFAM" id="SSF159234">
    <property type="entry name" value="FomD-like"/>
    <property type="match status" value="1"/>
</dbReference>
<dbReference type="InterPro" id="IPR007295">
    <property type="entry name" value="DUF402"/>
</dbReference>
<sequence length="197" mass="22614">MQARFTPGQVIARREMLDGREWLLYPVRVVADEGDLLVVYLAEGTPLTFGTGDFRWGPHPWSEIDPFWQSDGVLQIQRSAAAYAVWPRWKGSAFEGWYVNFQQPMRRTAHGFDTLDLELDLWIPGDGSPYRWKDVAEFHELERSGGLSVSEAAQVRQAAAEVTDLLAQGTPWWEKWRDWRPPRDWTVPGPIEPSTVC</sequence>
<accession>A0A0M8QM31</accession>
<evidence type="ECO:0000313" key="3">
    <source>
        <dbReference type="Proteomes" id="UP000037773"/>
    </source>
</evidence>
<proteinExistence type="predicted"/>
<name>A0A0M8QM31_9ACTN</name>
<dbReference type="AlphaFoldDB" id="A0A0M8QM31"/>
<dbReference type="PATRIC" id="fig|36816.3.peg.6914"/>
<evidence type="ECO:0000259" key="1">
    <source>
        <dbReference type="Pfam" id="PF04167"/>
    </source>
</evidence>
<comment type="caution">
    <text evidence="2">The sequence shown here is derived from an EMBL/GenBank/DDBJ whole genome shotgun (WGS) entry which is preliminary data.</text>
</comment>
<feature type="domain" description="DUF402" evidence="1">
    <location>
        <begin position="60"/>
        <end position="169"/>
    </location>
</feature>
<dbReference type="Proteomes" id="UP000037773">
    <property type="component" value="Unassembled WGS sequence"/>
</dbReference>